<name>A0A9D3Y6X4_DREPO</name>
<proteinExistence type="predicted"/>
<evidence type="ECO:0000313" key="2">
    <source>
        <dbReference type="Proteomes" id="UP000828390"/>
    </source>
</evidence>
<dbReference type="AlphaFoldDB" id="A0A9D3Y6X4"/>
<reference evidence="1" key="1">
    <citation type="journal article" date="2019" name="bioRxiv">
        <title>The Genome of the Zebra Mussel, Dreissena polymorpha: A Resource for Invasive Species Research.</title>
        <authorList>
            <person name="McCartney M.A."/>
            <person name="Auch B."/>
            <person name="Kono T."/>
            <person name="Mallez S."/>
            <person name="Zhang Y."/>
            <person name="Obille A."/>
            <person name="Becker A."/>
            <person name="Abrahante J.E."/>
            <person name="Garbe J."/>
            <person name="Badalamenti J.P."/>
            <person name="Herman A."/>
            <person name="Mangelson H."/>
            <person name="Liachko I."/>
            <person name="Sullivan S."/>
            <person name="Sone E.D."/>
            <person name="Koren S."/>
            <person name="Silverstein K.A.T."/>
            <person name="Beckman K.B."/>
            <person name="Gohl D.M."/>
        </authorList>
    </citation>
    <scope>NUCLEOTIDE SEQUENCE</scope>
    <source>
        <strain evidence="1">Duluth1</strain>
        <tissue evidence="1">Whole animal</tissue>
    </source>
</reference>
<evidence type="ECO:0000313" key="1">
    <source>
        <dbReference type="EMBL" id="KAH3694978.1"/>
    </source>
</evidence>
<keyword evidence="2" id="KW-1185">Reference proteome</keyword>
<comment type="caution">
    <text evidence="1">The sequence shown here is derived from an EMBL/GenBank/DDBJ whole genome shotgun (WGS) entry which is preliminary data.</text>
</comment>
<reference evidence="1" key="2">
    <citation type="submission" date="2020-11" db="EMBL/GenBank/DDBJ databases">
        <authorList>
            <person name="McCartney M.A."/>
            <person name="Auch B."/>
            <person name="Kono T."/>
            <person name="Mallez S."/>
            <person name="Becker A."/>
            <person name="Gohl D.M."/>
            <person name="Silverstein K.A.T."/>
            <person name="Koren S."/>
            <person name="Bechman K.B."/>
            <person name="Herman A."/>
            <person name="Abrahante J.E."/>
            <person name="Garbe J."/>
        </authorList>
    </citation>
    <scope>NUCLEOTIDE SEQUENCE</scope>
    <source>
        <strain evidence="1">Duluth1</strain>
        <tissue evidence="1">Whole animal</tissue>
    </source>
</reference>
<dbReference type="EMBL" id="JAIWYP010000016">
    <property type="protein sequence ID" value="KAH3694978.1"/>
    <property type="molecule type" value="Genomic_DNA"/>
</dbReference>
<sequence>MNDLNFAVDLALISHRYGKRPMSFEKLKLSTEGRARFSVPTDLNAYAKQMDKT</sequence>
<accession>A0A9D3Y6X4</accession>
<gene>
    <name evidence="1" type="ORF">DPMN_082425</name>
</gene>
<organism evidence="1 2">
    <name type="scientific">Dreissena polymorpha</name>
    <name type="common">Zebra mussel</name>
    <name type="synonym">Mytilus polymorpha</name>
    <dbReference type="NCBI Taxonomy" id="45954"/>
    <lineage>
        <taxon>Eukaryota</taxon>
        <taxon>Metazoa</taxon>
        <taxon>Spiralia</taxon>
        <taxon>Lophotrochozoa</taxon>
        <taxon>Mollusca</taxon>
        <taxon>Bivalvia</taxon>
        <taxon>Autobranchia</taxon>
        <taxon>Heteroconchia</taxon>
        <taxon>Euheterodonta</taxon>
        <taxon>Imparidentia</taxon>
        <taxon>Neoheterodontei</taxon>
        <taxon>Myida</taxon>
        <taxon>Dreissenoidea</taxon>
        <taxon>Dreissenidae</taxon>
        <taxon>Dreissena</taxon>
    </lineage>
</organism>
<dbReference type="Proteomes" id="UP000828390">
    <property type="component" value="Unassembled WGS sequence"/>
</dbReference>
<protein>
    <submittedName>
        <fullName evidence="1">Uncharacterized protein</fullName>
    </submittedName>
</protein>